<feature type="region of interest" description="Disordered" evidence="1">
    <location>
        <begin position="1"/>
        <end position="25"/>
    </location>
</feature>
<dbReference type="EMBL" id="UINC01005219">
    <property type="protein sequence ID" value="SVA19892.1"/>
    <property type="molecule type" value="Genomic_DNA"/>
</dbReference>
<proteinExistence type="predicted"/>
<organism evidence="2">
    <name type="scientific">marine metagenome</name>
    <dbReference type="NCBI Taxonomy" id="408172"/>
    <lineage>
        <taxon>unclassified sequences</taxon>
        <taxon>metagenomes</taxon>
        <taxon>ecological metagenomes</taxon>
    </lineage>
</organism>
<sequence length="25" mass="3030">MPKAIESRNQLRYNTPHEDNPYNNK</sequence>
<protein>
    <submittedName>
        <fullName evidence="2">Uncharacterized protein</fullName>
    </submittedName>
</protein>
<gene>
    <name evidence="2" type="ORF">METZ01_LOCUS72746</name>
</gene>
<feature type="compositionally biased region" description="Basic and acidic residues" evidence="1">
    <location>
        <begin position="15"/>
        <end position="25"/>
    </location>
</feature>
<dbReference type="AlphaFoldDB" id="A0A381TV24"/>
<reference evidence="2" key="1">
    <citation type="submission" date="2018-05" db="EMBL/GenBank/DDBJ databases">
        <authorList>
            <person name="Lanie J.A."/>
            <person name="Ng W.-L."/>
            <person name="Kazmierczak K.M."/>
            <person name="Andrzejewski T.M."/>
            <person name="Davidsen T.M."/>
            <person name="Wayne K.J."/>
            <person name="Tettelin H."/>
            <person name="Glass J.I."/>
            <person name="Rusch D."/>
            <person name="Podicherti R."/>
            <person name="Tsui H.-C.T."/>
            <person name="Winkler M.E."/>
        </authorList>
    </citation>
    <scope>NUCLEOTIDE SEQUENCE</scope>
</reference>
<evidence type="ECO:0000313" key="2">
    <source>
        <dbReference type="EMBL" id="SVA19892.1"/>
    </source>
</evidence>
<evidence type="ECO:0000256" key="1">
    <source>
        <dbReference type="SAM" id="MobiDB-lite"/>
    </source>
</evidence>
<name>A0A381TV24_9ZZZZ</name>
<accession>A0A381TV24</accession>